<dbReference type="EMBL" id="FOUZ01000001">
    <property type="protein sequence ID" value="SFM66584.1"/>
    <property type="molecule type" value="Genomic_DNA"/>
</dbReference>
<dbReference type="PANTHER" id="PTHR37417:SF3">
    <property type="entry name" value="MYOSIN-CROSSREACTIVE PROTEIN"/>
    <property type="match status" value="1"/>
</dbReference>
<dbReference type="NCBIfam" id="NF010584">
    <property type="entry name" value="PRK13977.1"/>
    <property type="match status" value="1"/>
</dbReference>
<dbReference type="Gene3D" id="3.50.50.60">
    <property type="entry name" value="FAD/NAD(P)-binding domain"/>
    <property type="match status" value="3"/>
</dbReference>
<dbReference type="Proteomes" id="UP000199149">
    <property type="component" value="Unassembled WGS sequence"/>
</dbReference>
<name>A0A1I4SQ26_9FLAO</name>
<dbReference type="RefSeq" id="WP_092905848.1">
    <property type="nucleotide sequence ID" value="NZ_FOUZ01000001.1"/>
</dbReference>
<dbReference type="OrthoDB" id="4540221at2"/>
<keyword evidence="2" id="KW-1133">Transmembrane helix</keyword>
<dbReference type="GO" id="GO:0050151">
    <property type="term" value="F:oleate hydratase activity"/>
    <property type="evidence" value="ECO:0007669"/>
    <property type="project" value="InterPro"/>
</dbReference>
<dbReference type="AlphaFoldDB" id="A0A1I4SQ26"/>
<feature type="compositionally biased region" description="Basic and acidic residues" evidence="1">
    <location>
        <begin position="26"/>
        <end position="36"/>
    </location>
</feature>
<evidence type="ECO:0000256" key="1">
    <source>
        <dbReference type="SAM" id="MobiDB-lite"/>
    </source>
</evidence>
<dbReference type="Gene3D" id="3.30.9.80">
    <property type="match status" value="1"/>
</dbReference>
<dbReference type="Pfam" id="PF06100">
    <property type="entry name" value="MCRA"/>
    <property type="match status" value="1"/>
</dbReference>
<dbReference type="InterPro" id="IPR010354">
    <property type="entry name" value="Oleate_hydratase"/>
</dbReference>
<dbReference type="GO" id="GO:0071949">
    <property type="term" value="F:FAD binding"/>
    <property type="evidence" value="ECO:0007669"/>
    <property type="project" value="InterPro"/>
</dbReference>
<reference evidence="4" key="1">
    <citation type="submission" date="2016-10" db="EMBL/GenBank/DDBJ databases">
        <authorList>
            <person name="Varghese N."/>
            <person name="Submissions S."/>
        </authorList>
    </citation>
    <scope>NUCLEOTIDE SEQUENCE [LARGE SCALE GENOMIC DNA]</scope>
    <source>
        <strain evidence="4">XJ109</strain>
    </source>
</reference>
<keyword evidence="2" id="KW-0812">Transmembrane</keyword>
<dbReference type="InterPro" id="IPR036188">
    <property type="entry name" value="FAD/NAD-bd_sf"/>
</dbReference>
<keyword evidence="2" id="KW-0472">Membrane</keyword>
<proteinExistence type="predicted"/>
<accession>A0A1I4SQ26</accession>
<evidence type="ECO:0000313" key="4">
    <source>
        <dbReference type="Proteomes" id="UP000199149"/>
    </source>
</evidence>
<sequence length="648" mass="73745">MSTIPKKFDKFLAASSVSKNINHQPDSSKETPRNTPEKSYPFSDQIGNYQRNKGIPTKSYKDNKVYIIGSGIAGLSAAYYFIRDGHFTPENIHFIEQLAVEGGSLDGAGNAKDGYIIRGGREMDCTYENLWDMFQDIPALELPAPYSVLDEYRLVNDNDSNYSIARLIHNKGTVQDFSKFGLKKKDQLAIIKLLLKKKEELDDIKIEDYFSEAFLASNFWTFWRTMFAFENWHSLLEFKLYMHRFLHAIDGLNDLSSLVFPKYNQFDTFVTPLGRWLKEKGVTIQLNTLVEDLILDTSNENKSVTGIKATQNGQDIIIPIKDDDYVIVTTGSMTEDTSYGTNTTAPVLTIDNSNSGKSPGWQLWKNLAAKSPIFGKPEKFCSNINQSSWESVTLTCKPSAFVEKLKEYAVNDPYSGKTVTGGIITITDSNWLMSFTCNRQPHFPTQPDDILVIWVYSLFMDKEGNYTKKTMPMCTGNEILAELCYHLGIEEQLDNVIENTIVRTAFMPYITSMFMPRAKGDRPTVVPEGYTNLGLVGQFVETNNDVVFTMESSVRTARIAVYELLNLNKQVPDINPLQYDIRHLLKATKTLNDDQPFLGEALLRKVLKGSYFEHILPPNADHQEDHEKESFFVEQFGKFKEWVSHIKD</sequence>
<feature type="region of interest" description="Disordered" evidence="1">
    <location>
        <begin position="17"/>
        <end position="54"/>
    </location>
</feature>
<dbReference type="SUPFAM" id="SSF51905">
    <property type="entry name" value="FAD/NAD(P)-binding domain"/>
    <property type="match status" value="1"/>
</dbReference>
<dbReference type="GO" id="GO:0006631">
    <property type="term" value="P:fatty acid metabolic process"/>
    <property type="evidence" value="ECO:0007669"/>
    <property type="project" value="InterPro"/>
</dbReference>
<dbReference type="PANTHER" id="PTHR37417">
    <property type="entry name" value="67 KDA MYOSIN-CROSS-REACTIVE ANTIGEN FAMILY PROTEIN (AFU_ORTHOLOGUE AFUA_5G09970)"/>
    <property type="match status" value="1"/>
</dbReference>
<evidence type="ECO:0000313" key="3">
    <source>
        <dbReference type="EMBL" id="SFM66584.1"/>
    </source>
</evidence>
<keyword evidence="4" id="KW-1185">Reference proteome</keyword>
<feature type="transmembrane region" description="Helical" evidence="2">
    <location>
        <begin position="65"/>
        <end position="82"/>
    </location>
</feature>
<evidence type="ECO:0000256" key="2">
    <source>
        <dbReference type="SAM" id="Phobius"/>
    </source>
</evidence>
<organism evidence="3 4">
    <name type="scientific">Algoriella xinjiangensis</name>
    <dbReference type="NCBI Taxonomy" id="684065"/>
    <lineage>
        <taxon>Bacteria</taxon>
        <taxon>Pseudomonadati</taxon>
        <taxon>Bacteroidota</taxon>
        <taxon>Flavobacteriia</taxon>
        <taxon>Flavobacteriales</taxon>
        <taxon>Weeksellaceae</taxon>
        <taxon>Algoriella</taxon>
    </lineage>
</organism>
<protein>
    <submittedName>
        <fullName evidence="3">Oleate hydratase</fullName>
    </submittedName>
</protein>
<gene>
    <name evidence="3" type="ORF">SAMN05421738_101310</name>
</gene>